<dbReference type="EMBL" id="CADEBD010000309">
    <property type="protein sequence ID" value="CAB3241077.1"/>
    <property type="molecule type" value="Genomic_DNA"/>
</dbReference>
<protein>
    <recommendedName>
        <fullName evidence="2">Dynein heavy chain tail domain-containing protein</fullName>
    </recommendedName>
</protein>
<dbReference type="GO" id="GO:0051959">
    <property type="term" value="F:dynein light intermediate chain binding"/>
    <property type="evidence" value="ECO:0007669"/>
    <property type="project" value="InterPro"/>
</dbReference>
<dbReference type="Proteomes" id="UP000494256">
    <property type="component" value="Unassembled WGS sequence"/>
</dbReference>
<accession>A0A8S1A5E8</accession>
<evidence type="ECO:0000313" key="3">
    <source>
        <dbReference type="EMBL" id="CAB3241077.1"/>
    </source>
</evidence>
<dbReference type="PANTHER" id="PTHR46532:SF11">
    <property type="entry name" value="DYNEIN AXONEMAL HEAVY CHAIN 12"/>
    <property type="match status" value="1"/>
</dbReference>
<name>A0A8S1A5E8_ARCPL</name>
<gene>
    <name evidence="3" type="ORF">APLA_LOCUS9410</name>
</gene>
<dbReference type="Pfam" id="PF08385">
    <property type="entry name" value="DHC_N1"/>
    <property type="match status" value="1"/>
</dbReference>
<feature type="coiled-coil region" evidence="1">
    <location>
        <begin position="807"/>
        <end position="837"/>
    </location>
</feature>
<proteinExistence type="predicted"/>
<evidence type="ECO:0000259" key="2">
    <source>
        <dbReference type="Pfam" id="PF08385"/>
    </source>
</evidence>
<organism evidence="3 4">
    <name type="scientific">Arctia plantaginis</name>
    <name type="common">Wood tiger moth</name>
    <name type="synonym">Phalaena plantaginis</name>
    <dbReference type="NCBI Taxonomy" id="874455"/>
    <lineage>
        <taxon>Eukaryota</taxon>
        <taxon>Metazoa</taxon>
        <taxon>Ecdysozoa</taxon>
        <taxon>Arthropoda</taxon>
        <taxon>Hexapoda</taxon>
        <taxon>Insecta</taxon>
        <taxon>Pterygota</taxon>
        <taxon>Neoptera</taxon>
        <taxon>Endopterygota</taxon>
        <taxon>Lepidoptera</taxon>
        <taxon>Glossata</taxon>
        <taxon>Ditrysia</taxon>
        <taxon>Noctuoidea</taxon>
        <taxon>Erebidae</taxon>
        <taxon>Arctiinae</taxon>
        <taxon>Arctia</taxon>
    </lineage>
</organism>
<sequence>MDQPGPSSSNQDPRFEFLGSYTVKSLKLKPEKWLRVLGIEEHRSTLKDFVDKPFPILLVVVLTNTLQLVPVISFPCYLKNKAVYFVKKRPDAIPKDGCAQMVVFGDLAPRLIDELAALVDEVFVPLLSNPLNHEGWPLVVSQDILKQIHNLKSTVYEVKGKVNGQTVLPMPVGVELVHAAEKQVLRGEEVDLYLKSAIEGVVIKWAQQINDVMMEDSAQAFENGQNPLPSVELAFWKSRLSNLSYIYDQLRSERVRCMAVILEKTTSAYYPCFSRLFKNIVSALAEARDIDLYLRTLERHFQALEDTDFTECLPLFRPLFHVICMVWRDSKYYCSSSKIIVLLKQIGNLLIYQAKKCLDPSTLFHSDIDEATQRIQVTINILKKYKNTFEYFKEHLPKYFEDRRVVPWTFHPNVVFERLNKFLDRLNTIQWFFKTVLEFQKLEKIEIGGMKGRLLGGQIREISSEFDAYFHAFASKSYDVLEPDDDTFNVDFKDFQENIIDLDLKLSTVLVESFDNSSTLESIFKLIDVVGSVLDRPLIRNEFTAKYVEIIVMLEKELIVCEELFNEQSARAQKYGVMEVDAYMPPIAGGLLYMTTLATRITKPIASFRNLPHPIKGTDEAKKIFIRYGELIEKINEFKKKYFNNWAMTVAKIIDEKSNKMILARQGSDLVLNFDPMLSDVLKEVHHLRTNEDFANDLPPESLQLFEKQEIYRQYRINLGITIDWYNQIRKNSQKVEFDLVEDEIKAIDLRIEMAQNELNWNSNDLWGNLQELHKLVGNLYERMSKIQDNLVEIKYVMKDWSVQPLFQRKEEKKDTLLNLEERQEKKEKRYGEIQDTAKRINELLAENMELFNMQDNQGSEIWGNYVAFIDGLMEEALFKCVACR</sequence>
<evidence type="ECO:0000256" key="1">
    <source>
        <dbReference type="SAM" id="Coils"/>
    </source>
</evidence>
<keyword evidence="1" id="KW-0175">Coiled coil</keyword>
<dbReference type="PANTHER" id="PTHR46532">
    <property type="entry name" value="MALE FERTILITY FACTOR KL5"/>
    <property type="match status" value="1"/>
</dbReference>
<dbReference type="GO" id="GO:0007018">
    <property type="term" value="P:microtubule-based movement"/>
    <property type="evidence" value="ECO:0007669"/>
    <property type="project" value="InterPro"/>
</dbReference>
<reference evidence="3 4" key="1">
    <citation type="submission" date="2020-04" db="EMBL/GenBank/DDBJ databases">
        <authorList>
            <person name="Wallbank WR R."/>
            <person name="Pardo Diaz C."/>
            <person name="Kozak K."/>
            <person name="Martin S."/>
            <person name="Jiggins C."/>
            <person name="Moest M."/>
            <person name="Warren A I."/>
            <person name="Byers J.R.P. K."/>
            <person name="Montejo-Kovacevich G."/>
            <person name="Yen C E."/>
        </authorList>
    </citation>
    <scope>NUCLEOTIDE SEQUENCE [LARGE SCALE GENOMIC DNA]</scope>
</reference>
<dbReference type="InterPro" id="IPR013594">
    <property type="entry name" value="Dynein_heavy_tail"/>
</dbReference>
<dbReference type="InterPro" id="IPR026983">
    <property type="entry name" value="DHC"/>
</dbReference>
<dbReference type="GO" id="GO:0045505">
    <property type="term" value="F:dynein intermediate chain binding"/>
    <property type="evidence" value="ECO:0007669"/>
    <property type="project" value="InterPro"/>
</dbReference>
<dbReference type="AlphaFoldDB" id="A0A8S1A5E8"/>
<dbReference type="OrthoDB" id="10403717at2759"/>
<comment type="caution">
    <text evidence="3">The sequence shown here is derived from an EMBL/GenBank/DDBJ whole genome shotgun (WGS) entry which is preliminary data.</text>
</comment>
<evidence type="ECO:0000313" key="4">
    <source>
        <dbReference type="Proteomes" id="UP000494256"/>
    </source>
</evidence>
<dbReference type="GO" id="GO:0005858">
    <property type="term" value="C:axonemal dynein complex"/>
    <property type="evidence" value="ECO:0007669"/>
    <property type="project" value="TreeGrafter"/>
</dbReference>
<feature type="domain" description="Dynein heavy chain tail" evidence="2">
    <location>
        <begin position="196"/>
        <end position="767"/>
    </location>
</feature>